<gene>
    <name evidence="2" type="ORF">PAUS00366_LOCUS30</name>
</gene>
<name>A0A7S4EE39_9STRA</name>
<dbReference type="EMBL" id="HBIX01000036">
    <property type="protein sequence ID" value="CAE0707310.1"/>
    <property type="molecule type" value="Transcribed_RNA"/>
</dbReference>
<evidence type="ECO:0000313" key="2">
    <source>
        <dbReference type="EMBL" id="CAE0707310.1"/>
    </source>
</evidence>
<feature type="domain" description="Haem-binding uptake Tiki superfamily ChaN" evidence="1">
    <location>
        <begin position="127"/>
        <end position="360"/>
    </location>
</feature>
<dbReference type="AlphaFoldDB" id="A0A7S4EE39"/>
<dbReference type="CDD" id="cd14727">
    <property type="entry name" value="ChanN-like"/>
    <property type="match status" value="1"/>
</dbReference>
<reference evidence="2" key="1">
    <citation type="submission" date="2021-01" db="EMBL/GenBank/DDBJ databases">
        <authorList>
            <person name="Corre E."/>
            <person name="Pelletier E."/>
            <person name="Niang G."/>
            <person name="Scheremetjew M."/>
            <person name="Finn R."/>
            <person name="Kale V."/>
            <person name="Holt S."/>
            <person name="Cochrane G."/>
            <person name="Meng A."/>
            <person name="Brown T."/>
            <person name="Cohen L."/>
        </authorList>
    </citation>
    <scope>NUCLEOTIDE SEQUENCE</scope>
    <source>
        <strain evidence="2">10249 10 AB</strain>
    </source>
</reference>
<evidence type="ECO:0000259" key="1">
    <source>
        <dbReference type="Pfam" id="PF04187"/>
    </source>
</evidence>
<dbReference type="SUPFAM" id="SSF159501">
    <property type="entry name" value="EreA/ChaN-like"/>
    <property type="match status" value="1"/>
</dbReference>
<dbReference type="Pfam" id="PF04187">
    <property type="entry name" value="Cofac_haem_bdg"/>
    <property type="match status" value="1"/>
</dbReference>
<sequence>MRHFLKRSRTGTMMTHALVKKSIVLLPLLIIARVQENHGLSLDAEMNRRSAFAAVAAAGGATTGWFLRTTGDDNSAAQATTISDYKSINEDDSSLLAYQVFPDATPTRNPKIELVAEDQLIKSLSKKSGALWLGEHHNAARDHLAQVDIIRKLHASKRKGESSSITTQDDKALAIGLEQVQVQFQPILDAYVDGSISIDEMRKNVEWNKRWTWPFEGYRGIFETARELKIPLIALNVDSEDMSKVEAGGFPNLPREKRQKYIIDPEGFAAFAKPGKFKCYVNYVIYPSFVMHERMGLLQYTMTGEKLDEAMDFKKFFSGRILWDEAMASRAYRWTKENPNGLLIGLVGADHVKYRAGIPGRYDRMAGDTRDCVSIMLNPSLVDTRSPGSISMEQNTSDPNKLTLQLIYAKAGVDATTDARFLDENIGGSLPLADYIVTSKS</sequence>
<organism evidence="2">
    <name type="scientific">Pseudo-nitzschia australis</name>
    <dbReference type="NCBI Taxonomy" id="44445"/>
    <lineage>
        <taxon>Eukaryota</taxon>
        <taxon>Sar</taxon>
        <taxon>Stramenopiles</taxon>
        <taxon>Ochrophyta</taxon>
        <taxon>Bacillariophyta</taxon>
        <taxon>Bacillariophyceae</taxon>
        <taxon>Bacillariophycidae</taxon>
        <taxon>Bacillariales</taxon>
        <taxon>Bacillariaceae</taxon>
        <taxon>Pseudo-nitzschia</taxon>
    </lineage>
</organism>
<dbReference type="Gene3D" id="3.40.50.11550">
    <property type="match status" value="1"/>
</dbReference>
<accession>A0A7S4EE39</accession>
<proteinExistence type="predicted"/>
<dbReference type="InterPro" id="IPR007314">
    <property type="entry name" value="Cofac_haem-bd_dom"/>
</dbReference>
<protein>
    <recommendedName>
        <fullName evidence="1">Haem-binding uptake Tiki superfamily ChaN domain-containing protein</fullName>
    </recommendedName>
</protein>